<dbReference type="GeneID" id="105901060"/>
<evidence type="ECO:0000256" key="7">
    <source>
        <dbReference type="RuleBase" id="RU363034"/>
    </source>
</evidence>
<evidence type="ECO:0000256" key="4">
    <source>
        <dbReference type="ARBA" id="ARBA00023157"/>
    </source>
</evidence>
<dbReference type="PANTHER" id="PTHR24252:SF7">
    <property type="entry name" value="HYALIN"/>
    <property type="match status" value="1"/>
</dbReference>
<dbReference type="SUPFAM" id="SSF57424">
    <property type="entry name" value="LDL receptor-like module"/>
    <property type="match status" value="1"/>
</dbReference>
<evidence type="ECO:0000256" key="2">
    <source>
        <dbReference type="ARBA" id="ARBA00022801"/>
    </source>
</evidence>
<evidence type="ECO:0000256" key="1">
    <source>
        <dbReference type="ARBA" id="ARBA00022670"/>
    </source>
</evidence>
<dbReference type="InterPro" id="IPR033116">
    <property type="entry name" value="TRYPSIN_SER"/>
</dbReference>
<dbReference type="Proteomes" id="UP000515152">
    <property type="component" value="Chromosome 8"/>
</dbReference>
<dbReference type="FunFam" id="2.40.10.10:FF:000003">
    <property type="entry name" value="Transmembrane serine protease 3"/>
    <property type="match status" value="1"/>
</dbReference>
<dbReference type="GO" id="GO:0016020">
    <property type="term" value="C:membrane"/>
    <property type="evidence" value="ECO:0007669"/>
    <property type="project" value="InterPro"/>
</dbReference>
<dbReference type="InterPro" id="IPR036772">
    <property type="entry name" value="SRCR-like_dom_sf"/>
</dbReference>
<dbReference type="SUPFAM" id="SSF56487">
    <property type="entry name" value="SRCR-like"/>
    <property type="match status" value="1"/>
</dbReference>
<dbReference type="InterPro" id="IPR001190">
    <property type="entry name" value="SRCR"/>
</dbReference>
<dbReference type="PROSITE" id="PS00134">
    <property type="entry name" value="TRYPSIN_HIS"/>
    <property type="match status" value="1"/>
</dbReference>
<dbReference type="CDD" id="cd00190">
    <property type="entry name" value="Tryp_SPc"/>
    <property type="match status" value="1"/>
</dbReference>
<dbReference type="InterPro" id="IPR018114">
    <property type="entry name" value="TRYPSIN_HIS"/>
</dbReference>
<dbReference type="SMART" id="SM00020">
    <property type="entry name" value="Tryp_SPc"/>
    <property type="match status" value="1"/>
</dbReference>
<reference evidence="12 13" key="1">
    <citation type="submission" date="2025-04" db="UniProtKB">
        <authorList>
            <consortium name="RefSeq"/>
        </authorList>
    </citation>
    <scope>IDENTIFICATION</scope>
</reference>
<dbReference type="Gene3D" id="2.40.10.10">
    <property type="entry name" value="Trypsin-like serine proteases"/>
    <property type="match status" value="2"/>
</dbReference>
<gene>
    <name evidence="12 13" type="primary">tmprss4b</name>
</gene>
<evidence type="ECO:0000256" key="6">
    <source>
        <dbReference type="PROSITE-ProRule" id="PRU00196"/>
    </source>
</evidence>
<dbReference type="Gene3D" id="3.10.250.10">
    <property type="entry name" value="SRCR-like domain"/>
    <property type="match status" value="1"/>
</dbReference>
<dbReference type="RefSeq" id="XP_012683911.2">
    <property type="nucleotide sequence ID" value="XM_012828457.3"/>
</dbReference>
<dbReference type="Gene3D" id="4.10.400.10">
    <property type="entry name" value="Low-density Lipoprotein Receptor"/>
    <property type="match status" value="1"/>
</dbReference>
<organism evidence="11 12">
    <name type="scientific">Clupea harengus</name>
    <name type="common">Atlantic herring</name>
    <dbReference type="NCBI Taxonomy" id="7950"/>
    <lineage>
        <taxon>Eukaryota</taxon>
        <taxon>Metazoa</taxon>
        <taxon>Chordata</taxon>
        <taxon>Craniata</taxon>
        <taxon>Vertebrata</taxon>
        <taxon>Euteleostomi</taxon>
        <taxon>Actinopterygii</taxon>
        <taxon>Neopterygii</taxon>
        <taxon>Teleostei</taxon>
        <taxon>Clupei</taxon>
        <taxon>Clupeiformes</taxon>
        <taxon>Clupeoidei</taxon>
        <taxon>Clupeidae</taxon>
        <taxon>Clupea</taxon>
    </lineage>
</organism>
<keyword evidence="8" id="KW-1133">Transmembrane helix</keyword>
<protein>
    <submittedName>
        <fullName evidence="12 13">Transmembrane protease serine 4b</fullName>
    </submittedName>
</protein>
<evidence type="ECO:0000259" key="10">
    <source>
        <dbReference type="PROSITE" id="PS50287"/>
    </source>
</evidence>
<keyword evidence="8" id="KW-0472">Membrane</keyword>
<dbReference type="PROSITE" id="PS00135">
    <property type="entry name" value="TRYPSIN_SER"/>
    <property type="match status" value="1"/>
</dbReference>
<dbReference type="Pfam" id="PF15494">
    <property type="entry name" value="SRCR_2"/>
    <property type="match status" value="1"/>
</dbReference>
<evidence type="ECO:0000259" key="9">
    <source>
        <dbReference type="PROSITE" id="PS50240"/>
    </source>
</evidence>
<dbReference type="KEGG" id="char:105901060"/>
<dbReference type="GeneTree" id="ENSGT00940000158589"/>
<dbReference type="OrthoDB" id="6380398at2759"/>
<keyword evidence="4 6" id="KW-1015">Disulfide bond</keyword>
<dbReference type="CDD" id="cd00112">
    <property type="entry name" value="LDLa"/>
    <property type="match status" value="1"/>
</dbReference>
<accession>A0A6P3VY77</accession>
<feature type="domain" description="SRCR" evidence="10">
    <location>
        <begin position="107"/>
        <end position="195"/>
    </location>
</feature>
<evidence type="ECO:0000256" key="5">
    <source>
        <dbReference type="ARBA" id="ARBA00023180"/>
    </source>
</evidence>
<dbReference type="InterPro" id="IPR009003">
    <property type="entry name" value="Peptidase_S1_PA"/>
</dbReference>
<dbReference type="PROSITE" id="PS50287">
    <property type="entry name" value="SRCR_2"/>
    <property type="match status" value="1"/>
</dbReference>
<keyword evidence="2 7" id="KW-0378">Hydrolase</keyword>
<dbReference type="CTD" id="327651"/>
<evidence type="ECO:0000256" key="8">
    <source>
        <dbReference type="SAM" id="Phobius"/>
    </source>
</evidence>
<feature type="transmembrane region" description="Helical" evidence="8">
    <location>
        <begin position="21"/>
        <end position="45"/>
    </location>
</feature>
<evidence type="ECO:0000313" key="12">
    <source>
        <dbReference type="RefSeq" id="XP_012683911.2"/>
    </source>
</evidence>
<dbReference type="Pfam" id="PF00089">
    <property type="entry name" value="Trypsin"/>
    <property type="match status" value="1"/>
</dbReference>
<keyword evidence="1 7" id="KW-0645">Protease</keyword>
<comment type="caution">
    <text evidence="6">Lacks conserved residue(s) required for the propagation of feature annotation.</text>
</comment>
<dbReference type="AlphaFoldDB" id="A0A6P3VY77"/>
<evidence type="ECO:0000313" key="13">
    <source>
        <dbReference type="RefSeq" id="XP_031427669.1"/>
    </source>
</evidence>
<dbReference type="InterPro" id="IPR001254">
    <property type="entry name" value="Trypsin_dom"/>
</dbReference>
<dbReference type="InterPro" id="IPR043504">
    <property type="entry name" value="Peptidase_S1_PA_chymotrypsin"/>
</dbReference>
<name>A0A6P3VY77_CLUHA</name>
<sequence>MCTGHRKMMTFREGQRRSKAKLGLGIMLCILLVLGALVVGGYFFFERLISEKYYFCHRSLGFVPMLAACDGRADCRYGEDESNCVSNTNTTSNTTFPVRLVSDRLVLQVHTVGSRWSYVCAENWRGHHTQSTCQQLGYTESPRSVWVPVHSLPSQLPMSFSGVQAQQGPHEAHVYAGVMPQESCSSGSVISLSCSDCGFALGEDRIVGGSDTFVEEWPWQASLQWMEQHRCGGSLISLRWVLTAAHCFTSRTKAVDHWRVVLGKTIMGSSGGISVEKIIIHRSYKHTLNDYDIALMQLSKPVTTGDSVRPVCLPPYHLPLKTGEQLVVTGWGLLQENGQLASVLQKATVPLIDRQVCTRPSSYSNSITPRMLCAGYIEGGVDSCQGDSGGPLVYLTSHWQLIGVVSSGMGCARTNYPGIYTNISTVLEWIHTVIQNY</sequence>
<dbReference type="GO" id="GO:0004252">
    <property type="term" value="F:serine-type endopeptidase activity"/>
    <property type="evidence" value="ECO:0007669"/>
    <property type="project" value="InterPro"/>
</dbReference>
<proteinExistence type="predicted"/>
<dbReference type="InterPro" id="IPR002172">
    <property type="entry name" value="LDrepeatLR_classA_rpt"/>
</dbReference>
<feature type="disulfide bond" evidence="6">
    <location>
        <begin position="133"/>
        <end position="194"/>
    </location>
</feature>
<dbReference type="GO" id="GO:0006508">
    <property type="term" value="P:proteolysis"/>
    <property type="evidence" value="ECO:0007669"/>
    <property type="project" value="UniProtKB-KW"/>
</dbReference>
<keyword evidence="3 7" id="KW-0720">Serine protease</keyword>
<evidence type="ECO:0000313" key="11">
    <source>
        <dbReference type="Proteomes" id="UP000515152"/>
    </source>
</evidence>
<dbReference type="PANTHER" id="PTHR24252">
    <property type="entry name" value="ACROSIN-RELATED"/>
    <property type="match status" value="1"/>
</dbReference>
<keyword evidence="8 12" id="KW-0812">Transmembrane</keyword>
<dbReference type="PROSITE" id="PS50240">
    <property type="entry name" value="TRYPSIN_DOM"/>
    <property type="match status" value="1"/>
</dbReference>
<evidence type="ECO:0000256" key="3">
    <source>
        <dbReference type="ARBA" id="ARBA00022825"/>
    </source>
</evidence>
<dbReference type="SUPFAM" id="SSF50494">
    <property type="entry name" value="Trypsin-like serine proteases"/>
    <property type="match status" value="1"/>
</dbReference>
<dbReference type="PRINTS" id="PR00722">
    <property type="entry name" value="CHYMOTRYPSIN"/>
</dbReference>
<feature type="domain" description="Peptidase S1" evidence="9">
    <location>
        <begin position="206"/>
        <end position="435"/>
    </location>
</feature>
<keyword evidence="11" id="KW-1185">Reference proteome</keyword>
<dbReference type="InterPro" id="IPR001314">
    <property type="entry name" value="Peptidase_S1A"/>
</dbReference>
<feature type="disulfide bond" evidence="6">
    <location>
        <begin position="120"/>
        <end position="184"/>
    </location>
</feature>
<keyword evidence="5" id="KW-0325">Glycoprotein</keyword>
<dbReference type="InterPro" id="IPR036055">
    <property type="entry name" value="LDL_receptor-like_sf"/>
</dbReference>
<dbReference type="RefSeq" id="XP_031427669.1">
    <property type="nucleotide sequence ID" value="XM_031571809.2"/>
</dbReference>